<feature type="transmembrane region" description="Helical" evidence="8">
    <location>
        <begin position="30"/>
        <end position="47"/>
    </location>
</feature>
<evidence type="ECO:0000256" key="4">
    <source>
        <dbReference type="ARBA" id="ARBA00022475"/>
    </source>
</evidence>
<evidence type="ECO:0000256" key="5">
    <source>
        <dbReference type="ARBA" id="ARBA00022692"/>
    </source>
</evidence>
<keyword evidence="3" id="KW-0813">Transport</keyword>
<dbReference type="Proteomes" id="UP000676776">
    <property type="component" value="Unassembled WGS sequence"/>
</dbReference>
<feature type="transmembrane region" description="Helical" evidence="8">
    <location>
        <begin position="297"/>
        <end position="323"/>
    </location>
</feature>
<organism evidence="9 10">
    <name type="scientific">Winogradskyella pelagia</name>
    <dbReference type="NCBI Taxonomy" id="2819984"/>
    <lineage>
        <taxon>Bacteria</taxon>
        <taxon>Pseudomonadati</taxon>
        <taxon>Bacteroidota</taxon>
        <taxon>Flavobacteriia</taxon>
        <taxon>Flavobacteriales</taxon>
        <taxon>Flavobacteriaceae</taxon>
        <taxon>Winogradskyella</taxon>
    </lineage>
</organism>
<evidence type="ECO:0000256" key="8">
    <source>
        <dbReference type="SAM" id="Phobius"/>
    </source>
</evidence>
<evidence type="ECO:0000256" key="7">
    <source>
        <dbReference type="ARBA" id="ARBA00023136"/>
    </source>
</evidence>
<keyword evidence="4" id="KW-1003">Cell membrane</keyword>
<feature type="transmembrane region" description="Helical" evidence="8">
    <location>
        <begin position="225"/>
        <end position="251"/>
    </location>
</feature>
<gene>
    <name evidence="9" type="ORF">J4050_13980</name>
</gene>
<evidence type="ECO:0000256" key="1">
    <source>
        <dbReference type="ARBA" id="ARBA00004651"/>
    </source>
</evidence>
<dbReference type="RefSeq" id="WP_208155215.1">
    <property type="nucleotide sequence ID" value="NZ_JAGEVF010000013.1"/>
</dbReference>
<dbReference type="EMBL" id="JAGEVF010000013">
    <property type="protein sequence ID" value="MBO3117860.1"/>
    <property type="molecule type" value="Genomic_DNA"/>
</dbReference>
<evidence type="ECO:0000313" key="10">
    <source>
        <dbReference type="Proteomes" id="UP000676776"/>
    </source>
</evidence>
<evidence type="ECO:0000256" key="3">
    <source>
        <dbReference type="ARBA" id="ARBA00022448"/>
    </source>
</evidence>
<accession>A0ABS3T538</accession>
<feature type="transmembrane region" description="Helical" evidence="8">
    <location>
        <begin position="198"/>
        <end position="219"/>
    </location>
</feature>
<dbReference type="PANTHER" id="PTHR21716">
    <property type="entry name" value="TRANSMEMBRANE PROTEIN"/>
    <property type="match status" value="1"/>
</dbReference>
<proteinExistence type="inferred from homology"/>
<feature type="transmembrane region" description="Helical" evidence="8">
    <location>
        <begin position="7"/>
        <end position="24"/>
    </location>
</feature>
<sequence>MLDQRRTTNILLLVIAVPLVFYLLKVLSFIFIPLIFSMFIALLFLPLMRILGRRKIPKFLSIIIVLLLVVGGLKIGFELIQLSSKEILASNASFLEKAQPKIEALKGYLDDNFGLEMDTEKSVFAEFFKKDNIGSTIDYLRGFVTSLLMTAFFVVLWLAESINVHKLLNNTILKQKHTSIKAFMKIEKDLIKFIKVKFLVSALTGLFTGLMCLFFDVSFPIFWGLFAFAINFIQMVGSFISVILLSIFAFVELDPTSTLVFFILSISMVQVLFGAILEPIFMGKSFSINIIAVLVMLMFWGFLWGIPGLIMAIPITVFIKIILEQFESTKIIASLLSGKQTTII</sequence>
<dbReference type="InterPro" id="IPR002549">
    <property type="entry name" value="AI-2E-like"/>
</dbReference>
<keyword evidence="7 8" id="KW-0472">Membrane</keyword>
<keyword evidence="6 8" id="KW-1133">Transmembrane helix</keyword>
<dbReference type="Pfam" id="PF01594">
    <property type="entry name" value="AI-2E_transport"/>
    <property type="match status" value="1"/>
</dbReference>
<comment type="similarity">
    <text evidence="2">Belongs to the autoinducer-2 exporter (AI-2E) (TC 2.A.86) family.</text>
</comment>
<feature type="transmembrane region" description="Helical" evidence="8">
    <location>
        <begin position="59"/>
        <end position="77"/>
    </location>
</feature>
<comment type="subcellular location">
    <subcellularLocation>
        <location evidence="1">Cell membrane</location>
        <topology evidence="1">Multi-pass membrane protein</topology>
    </subcellularLocation>
</comment>
<reference evidence="9 10" key="1">
    <citation type="submission" date="2021-03" db="EMBL/GenBank/DDBJ databases">
        <title>Winogradskyella sp. nov., isolated from costal sediment.</title>
        <authorList>
            <person name="Gao C."/>
        </authorList>
    </citation>
    <scope>NUCLEOTIDE SEQUENCE [LARGE SCALE GENOMIC DNA]</scope>
    <source>
        <strain evidence="9 10">DF17</strain>
    </source>
</reference>
<feature type="transmembrane region" description="Helical" evidence="8">
    <location>
        <begin position="139"/>
        <end position="159"/>
    </location>
</feature>
<dbReference type="PANTHER" id="PTHR21716:SF53">
    <property type="entry name" value="PERMEASE PERM-RELATED"/>
    <property type="match status" value="1"/>
</dbReference>
<evidence type="ECO:0000256" key="6">
    <source>
        <dbReference type="ARBA" id="ARBA00022989"/>
    </source>
</evidence>
<protein>
    <submittedName>
        <fullName evidence="9">AI-2E family transporter</fullName>
    </submittedName>
</protein>
<comment type="caution">
    <text evidence="9">The sequence shown here is derived from an EMBL/GenBank/DDBJ whole genome shotgun (WGS) entry which is preliminary data.</text>
</comment>
<feature type="transmembrane region" description="Helical" evidence="8">
    <location>
        <begin position="258"/>
        <end position="277"/>
    </location>
</feature>
<evidence type="ECO:0000256" key="2">
    <source>
        <dbReference type="ARBA" id="ARBA00009773"/>
    </source>
</evidence>
<keyword evidence="10" id="KW-1185">Reference proteome</keyword>
<name>A0ABS3T538_9FLAO</name>
<keyword evidence="5 8" id="KW-0812">Transmembrane</keyword>
<evidence type="ECO:0000313" key="9">
    <source>
        <dbReference type="EMBL" id="MBO3117860.1"/>
    </source>
</evidence>